<feature type="compositionally biased region" description="Polar residues" evidence="1">
    <location>
        <begin position="59"/>
        <end position="68"/>
    </location>
</feature>
<evidence type="ECO:0000313" key="2">
    <source>
        <dbReference type="EMBL" id="RXM98670.1"/>
    </source>
</evidence>
<feature type="region of interest" description="Disordered" evidence="1">
    <location>
        <begin position="59"/>
        <end position="87"/>
    </location>
</feature>
<evidence type="ECO:0000256" key="1">
    <source>
        <dbReference type="SAM" id="MobiDB-lite"/>
    </source>
</evidence>
<name>A0A662YPK6_ACIRT</name>
<keyword evidence="3" id="KW-1185">Reference proteome</keyword>
<dbReference type="AlphaFoldDB" id="A0A662YPK6"/>
<organism evidence="2 3">
    <name type="scientific">Acipenser ruthenus</name>
    <name type="common">Sterlet sturgeon</name>
    <dbReference type="NCBI Taxonomy" id="7906"/>
    <lineage>
        <taxon>Eukaryota</taxon>
        <taxon>Metazoa</taxon>
        <taxon>Chordata</taxon>
        <taxon>Craniata</taxon>
        <taxon>Vertebrata</taxon>
        <taxon>Euteleostomi</taxon>
        <taxon>Actinopterygii</taxon>
        <taxon>Chondrostei</taxon>
        <taxon>Acipenseriformes</taxon>
        <taxon>Acipenseridae</taxon>
        <taxon>Acipenser</taxon>
    </lineage>
</organism>
<evidence type="ECO:0000313" key="3">
    <source>
        <dbReference type="Proteomes" id="UP000289886"/>
    </source>
</evidence>
<feature type="region of interest" description="Disordered" evidence="1">
    <location>
        <begin position="117"/>
        <end position="147"/>
    </location>
</feature>
<feature type="region of interest" description="Disordered" evidence="1">
    <location>
        <begin position="178"/>
        <end position="228"/>
    </location>
</feature>
<sequence>MGETCSSAKPGRVRKTAWGPEGEEPASEETPLCLQLFCYRRKTWVKEFNPPQDKEWTKVKNTSFTRSSKVGPLNPLHVHKNRESAGPDPIIDSQLADILQYQKQSFSWAIAREEISPNEHEESNQKPREVRKSIRRRQREMKKCPMKLPERQQSNCEVEAIPCSVEWIETQFLRLPANRDWQPPGAVVPTGPEEEEEEELQSRAPIPRYKAAGDSIKCDRQSRPGKQN</sequence>
<dbReference type="EMBL" id="SCEB01000601">
    <property type="protein sequence ID" value="RXM98670.1"/>
    <property type="molecule type" value="Genomic_DNA"/>
</dbReference>
<gene>
    <name evidence="2" type="ORF">EOD39_12813</name>
</gene>
<comment type="caution">
    <text evidence="2">The sequence shown here is derived from an EMBL/GenBank/DDBJ whole genome shotgun (WGS) entry which is preliminary data.</text>
</comment>
<feature type="region of interest" description="Disordered" evidence="1">
    <location>
        <begin position="1"/>
        <end position="28"/>
    </location>
</feature>
<reference evidence="2 3" key="1">
    <citation type="submission" date="2019-01" db="EMBL/GenBank/DDBJ databases">
        <title>Draft Genome and Complete Hox-Cluster Characterization of the Sterlet Sturgeon (Acipenser ruthenus).</title>
        <authorList>
            <person name="Wei Q."/>
        </authorList>
    </citation>
    <scope>NUCLEOTIDE SEQUENCE [LARGE SCALE GENOMIC DNA]</scope>
    <source>
        <strain evidence="2">WHYD16114868_AA</strain>
        <tissue evidence="2">Blood</tissue>
    </source>
</reference>
<protein>
    <submittedName>
        <fullName evidence="2">Uncharacterized protein</fullName>
    </submittedName>
</protein>
<proteinExistence type="predicted"/>
<feature type="compositionally biased region" description="Basic and acidic residues" evidence="1">
    <location>
        <begin position="117"/>
        <end position="132"/>
    </location>
</feature>
<accession>A0A662YPK6</accession>
<dbReference type="Proteomes" id="UP000289886">
    <property type="component" value="Unassembled WGS sequence"/>
</dbReference>